<name>A0AAN9NFG9_PHACN</name>
<evidence type="ECO:0000313" key="6">
    <source>
        <dbReference type="EMBL" id="KAK7369478.1"/>
    </source>
</evidence>
<dbReference type="GO" id="GO:0006355">
    <property type="term" value="P:regulation of DNA-templated transcription"/>
    <property type="evidence" value="ECO:0007669"/>
    <property type="project" value="InterPro"/>
</dbReference>
<sequence>MAAKCRAKENRSTENGYWKEIGVTEAVVSASEKVGMKKYLVFNLGEAPQGTETRWVMQEFHICSSSFSTASTRGRRKSDQCRSKWVLCKAYEKKSSESEEGVNCYNDENDSGTELSWLDEFYMSLDEDVEEVMSLPN</sequence>
<protein>
    <recommendedName>
        <fullName evidence="5">NAC domain-containing protein</fullName>
    </recommendedName>
</protein>
<dbReference type="EMBL" id="JAYMYR010000004">
    <property type="protein sequence ID" value="KAK7369478.1"/>
    <property type="molecule type" value="Genomic_DNA"/>
</dbReference>
<dbReference type="AlphaFoldDB" id="A0AAN9NFG9"/>
<dbReference type="GO" id="GO:0003677">
    <property type="term" value="F:DNA binding"/>
    <property type="evidence" value="ECO:0007669"/>
    <property type="project" value="UniProtKB-KW"/>
</dbReference>
<dbReference type="InterPro" id="IPR036093">
    <property type="entry name" value="NAC_dom_sf"/>
</dbReference>
<evidence type="ECO:0000256" key="4">
    <source>
        <dbReference type="ARBA" id="ARBA00023242"/>
    </source>
</evidence>
<dbReference type="SUPFAM" id="SSF101941">
    <property type="entry name" value="NAC domain"/>
    <property type="match status" value="1"/>
</dbReference>
<dbReference type="PROSITE" id="PS51005">
    <property type="entry name" value="NAC"/>
    <property type="match status" value="1"/>
</dbReference>
<keyword evidence="7" id="KW-1185">Reference proteome</keyword>
<organism evidence="6 7">
    <name type="scientific">Phaseolus coccineus</name>
    <name type="common">Scarlet runner bean</name>
    <name type="synonym">Phaseolus multiflorus</name>
    <dbReference type="NCBI Taxonomy" id="3886"/>
    <lineage>
        <taxon>Eukaryota</taxon>
        <taxon>Viridiplantae</taxon>
        <taxon>Streptophyta</taxon>
        <taxon>Embryophyta</taxon>
        <taxon>Tracheophyta</taxon>
        <taxon>Spermatophyta</taxon>
        <taxon>Magnoliopsida</taxon>
        <taxon>eudicotyledons</taxon>
        <taxon>Gunneridae</taxon>
        <taxon>Pentapetalae</taxon>
        <taxon>rosids</taxon>
        <taxon>fabids</taxon>
        <taxon>Fabales</taxon>
        <taxon>Fabaceae</taxon>
        <taxon>Papilionoideae</taxon>
        <taxon>50 kb inversion clade</taxon>
        <taxon>NPAAA clade</taxon>
        <taxon>indigoferoid/millettioid clade</taxon>
        <taxon>Phaseoleae</taxon>
        <taxon>Phaseolus</taxon>
    </lineage>
</organism>
<dbReference type="Pfam" id="PF02365">
    <property type="entry name" value="NAM"/>
    <property type="match status" value="1"/>
</dbReference>
<evidence type="ECO:0000256" key="1">
    <source>
        <dbReference type="ARBA" id="ARBA00023015"/>
    </source>
</evidence>
<dbReference type="Gene3D" id="2.170.150.80">
    <property type="entry name" value="NAC domain"/>
    <property type="match status" value="1"/>
</dbReference>
<evidence type="ECO:0000256" key="2">
    <source>
        <dbReference type="ARBA" id="ARBA00023125"/>
    </source>
</evidence>
<keyword evidence="2" id="KW-0238">DNA-binding</keyword>
<dbReference type="GO" id="GO:0048731">
    <property type="term" value="P:system development"/>
    <property type="evidence" value="ECO:0007669"/>
    <property type="project" value="TreeGrafter"/>
</dbReference>
<evidence type="ECO:0000313" key="7">
    <source>
        <dbReference type="Proteomes" id="UP001374584"/>
    </source>
</evidence>
<gene>
    <name evidence="6" type="ORF">VNO80_11517</name>
</gene>
<reference evidence="6 7" key="1">
    <citation type="submission" date="2024-01" db="EMBL/GenBank/DDBJ databases">
        <title>The genomes of 5 underutilized Papilionoideae crops provide insights into root nodulation and disease resistanc.</title>
        <authorList>
            <person name="Jiang F."/>
        </authorList>
    </citation>
    <scope>NUCLEOTIDE SEQUENCE [LARGE SCALE GENOMIC DNA]</scope>
    <source>
        <strain evidence="6">JINMINGXINNONG_FW02</strain>
        <tissue evidence="6">Leaves</tissue>
    </source>
</reference>
<keyword evidence="1" id="KW-0805">Transcription regulation</keyword>
<dbReference type="PANTHER" id="PTHR31719">
    <property type="entry name" value="NAC TRANSCRIPTION FACTOR 56"/>
    <property type="match status" value="1"/>
</dbReference>
<evidence type="ECO:0000256" key="3">
    <source>
        <dbReference type="ARBA" id="ARBA00023163"/>
    </source>
</evidence>
<dbReference type="InterPro" id="IPR003441">
    <property type="entry name" value="NAC-dom"/>
</dbReference>
<dbReference type="PANTHER" id="PTHR31719:SF217">
    <property type="entry name" value="NAC TRANSCRIPTION FACTOR-LIKE PROTEIN"/>
    <property type="match status" value="1"/>
</dbReference>
<keyword evidence="3" id="KW-0804">Transcription</keyword>
<accession>A0AAN9NFG9</accession>
<comment type="caution">
    <text evidence="6">The sequence shown here is derived from an EMBL/GenBank/DDBJ whole genome shotgun (WGS) entry which is preliminary data.</text>
</comment>
<proteinExistence type="predicted"/>
<keyword evidence="4" id="KW-0539">Nucleus</keyword>
<feature type="domain" description="NAC" evidence="5">
    <location>
        <begin position="1"/>
        <end position="93"/>
    </location>
</feature>
<dbReference type="Proteomes" id="UP001374584">
    <property type="component" value="Unassembled WGS sequence"/>
</dbReference>
<evidence type="ECO:0000259" key="5">
    <source>
        <dbReference type="PROSITE" id="PS51005"/>
    </source>
</evidence>